<evidence type="ECO:0000313" key="2">
    <source>
        <dbReference type="EMBL" id="TFY53080.1"/>
    </source>
</evidence>
<gene>
    <name evidence="2" type="ORF">EVG20_g10277</name>
</gene>
<dbReference type="AlphaFoldDB" id="A0A4Y9XSG5"/>
<accession>A0A4Y9XSG5</accession>
<feature type="region of interest" description="Disordered" evidence="1">
    <location>
        <begin position="1"/>
        <end position="61"/>
    </location>
</feature>
<dbReference type="EMBL" id="SEOQ01001205">
    <property type="protein sequence ID" value="TFY53080.1"/>
    <property type="molecule type" value="Genomic_DNA"/>
</dbReference>
<reference evidence="2 3" key="1">
    <citation type="submission" date="2019-02" db="EMBL/GenBank/DDBJ databases">
        <title>Genome sequencing of the rare red list fungi Dentipellis fragilis.</title>
        <authorList>
            <person name="Buettner E."/>
            <person name="Kellner H."/>
        </authorList>
    </citation>
    <scope>NUCLEOTIDE SEQUENCE [LARGE SCALE GENOMIC DNA]</scope>
    <source>
        <strain evidence="2 3">DSM 105465</strain>
    </source>
</reference>
<protein>
    <recommendedName>
        <fullName evidence="4">SHSP domain-containing protein</fullName>
    </recommendedName>
</protein>
<name>A0A4Y9XSG5_9AGAM</name>
<keyword evidence="3" id="KW-1185">Reference proteome</keyword>
<sequence>MNHSFTHPYARPTDNPSPRRQSISHSSTHSLSPLRHAEAEQPPPQPEPSQPPPVQEQEPGQYRQLDRALAQRYMELVFARRRRAAQIREGGEPPVMRPRMEICDAPSTPHITALFEIPGLRKDQIHVHLTPEGRLTISGERRAPPLLHNATDPTLPRYPVCEIKYGKYERTVEVPSGLETSAPLLV</sequence>
<organism evidence="2 3">
    <name type="scientific">Dentipellis fragilis</name>
    <dbReference type="NCBI Taxonomy" id="205917"/>
    <lineage>
        <taxon>Eukaryota</taxon>
        <taxon>Fungi</taxon>
        <taxon>Dikarya</taxon>
        <taxon>Basidiomycota</taxon>
        <taxon>Agaricomycotina</taxon>
        <taxon>Agaricomycetes</taxon>
        <taxon>Russulales</taxon>
        <taxon>Hericiaceae</taxon>
        <taxon>Dentipellis</taxon>
    </lineage>
</organism>
<evidence type="ECO:0000256" key="1">
    <source>
        <dbReference type="SAM" id="MobiDB-lite"/>
    </source>
</evidence>
<dbReference type="SUPFAM" id="SSF49764">
    <property type="entry name" value="HSP20-like chaperones"/>
    <property type="match status" value="1"/>
</dbReference>
<feature type="compositionally biased region" description="Pro residues" evidence="1">
    <location>
        <begin position="41"/>
        <end position="54"/>
    </location>
</feature>
<comment type="caution">
    <text evidence="2">The sequence shown here is derived from an EMBL/GenBank/DDBJ whole genome shotgun (WGS) entry which is preliminary data.</text>
</comment>
<dbReference type="OrthoDB" id="1431247at2759"/>
<evidence type="ECO:0000313" key="3">
    <source>
        <dbReference type="Proteomes" id="UP000298327"/>
    </source>
</evidence>
<evidence type="ECO:0008006" key="4">
    <source>
        <dbReference type="Google" id="ProtNLM"/>
    </source>
</evidence>
<dbReference type="InterPro" id="IPR008978">
    <property type="entry name" value="HSP20-like_chaperone"/>
</dbReference>
<proteinExistence type="predicted"/>
<dbReference type="STRING" id="205917.A0A4Y9XSG5"/>
<dbReference type="Proteomes" id="UP000298327">
    <property type="component" value="Unassembled WGS sequence"/>
</dbReference>
<dbReference type="CDD" id="cd06464">
    <property type="entry name" value="ACD_sHsps-like"/>
    <property type="match status" value="1"/>
</dbReference>
<dbReference type="Gene3D" id="2.60.40.790">
    <property type="match status" value="1"/>
</dbReference>
<feature type="compositionally biased region" description="Low complexity" evidence="1">
    <location>
        <begin position="23"/>
        <end position="32"/>
    </location>
</feature>